<keyword evidence="3" id="KW-1185">Reference proteome</keyword>
<keyword evidence="1" id="KW-0472">Membrane</keyword>
<feature type="transmembrane region" description="Helical" evidence="1">
    <location>
        <begin position="53"/>
        <end position="70"/>
    </location>
</feature>
<keyword evidence="1" id="KW-0812">Transmembrane</keyword>
<dbReference type="Proteomes" id="UP001232245">
    <property type="component" value="Unassembled WGS sequence"/>
</dbReference>
<name>A0ABT9Z7F3_9BACI</name>
<reference evidence="2 3" key="1">
    <citation type="submission" date="2023-07" db="EMBL/GenBank/DDBJ databases">
        <title>Genomic Encyclopedia of Type Strains, Phase IV (KMG-IV): sequencing the most valuable type-strain genomes for metagenomic binning, comparative biology and taxonomic classification.</title>
        <authorList>
            <person name="Goeker M."/>
        </authorList>
    </citation>
    <scope>NUCLEOTIDE SEQUENCE [LARGE SCALE GENOMIC DNA]</scope>
    <source>
        <strain evidence="2 3">DSM 17723</strain>
    </source>
</reference>
<comment type="caution">
    <text evidence="2">The sequence shown here is derived from an EMBL/GenBank/DDBJ whole genome shotgun (WGS) entry which is preliminary data.</text>
</comment>
<dbReference type="RefSeq" id="WP_095300401.1">
    <property type="nucleotide sequence ID" value="NZ_CADEPK010000367.1"/>
</dbReference>
<proteinExistence type="predicted"/>
<dbReference type="Pfam" id="PF17280">
    <property type="entry name" value="DUF5345"/>
    <property type="match status" value="1"/>
</dbReference>
<gene>
    <name evidence="2" type="ORF">J2S02_004569</name>
</gene>
<dbReference type="EMBL" id="JAUSTZ010000016">
    <property type="protein sequence ID" value="MDQ0228189.1"/>
    <property type="molecule type" value="Genomic_DNA"/>
</dbReference>
<evidence type="ECO:0000313" key="2">
    <source>
        <dbReference type="EMBL" id="MDQ0228189.1"/>
    </source>
</evidence>
<feature type="transmembrane region" description="Helical" evidence="1">
    <location>
        <begin position="76"/>
        <end position="95"/>
    </location>
</feature>
<evidence type="ECO:0000313" key="3">
    <source>
        <dbReference type="Proteomes" id="UP001232245"/>
    </source>
</evidence>
<accession>A0ABT9Z7F3</accession>
<organism evidence="2 3">
    <name type="scientific">Metabacillus niabensis</name>
    <dbReference type="NCBI Taxonomy" id="324854"/>
    <lineage>
        <taxon>Bacteria</taxon>
        <taxon>Bacillati</taxon>
        <taxon>Bacillota</taxon>
        <taxon>Bacilli</taxon>
        <taxon>Bacillales</taxon>
        <taxon>Bacillaceae</taxon>
        <taxon>Metabacillus</taxon>
    </lineage>
</organism>
<dbReference type="InterPro" id="IPR035238">
    <property type="entry name" value="DUF5345"/>
</dbReference>
<sequence>MKGRNDEELIFDLKQSLKDVETVYEVEIPEHFQLMNTLIEYKKERKRAQRRELIIFIFTAIIILAFYMTLAFKLTSVFMLLQIFTLCFMPIAFIFERKRRNKREEVSLR</sequence>
<evidence type="ECO:0000256" key="1">
    <source>
        <dbReference type="SAM" id="Phobius"/>
    </source>
</evidence>
<keyword evidence="1" id="KW-1133">Transmembrane helix</keyword>
<protein>
    <submittedName>
        <fullName evidence="2">Flp pilus assembly protein TadB</fullName>
    </submittedName>
</protein>